<keyword evidence="4 5" id="KW-0732">Signal</keyword>
<dbReference type="OrthoDB" id="6583604at2759"/>
<dbReference type="Proteomes" id="UP000295192">
    <property type="component" value="Unassembled WGS sequence"/>
</dbReference>
<sequence>MRSYLAHWLGLLLAICLAADGAVGQQTKYGLWTPDRAHADTQPIQWTGGQFEFPCASTKSLFKSSGKYIAKNVIATRAQLIGDTIYLALPRYRKGVPATLVKTNVQPGTCSTTFKPYPCWDLQEEGNCKALQSVVDLVVDQNEVLWVLDTGIVNTLETPVRKCAPKVVAMSVKTGKVLKTVSLEGLTSSSSRLQYLVVDYAPDGGCFIYVSDAANRAIIVYNLQADRGFRVVLPKAVSAGCRSRDVLYIALIRRDCGSTELYFTYLSTAKLFSLKSEYLRSGVADGRILDLGKKPSRMVIIGTDNGSAIFFRNEGDAEVYRWDTNSTFAEANFKPVYRSQTCQLVTHAVPDYKRNTMRVLQSNFPDYMQNRIGCGAIQQLNHMQGCCQRRRDDDNKAEEEEEEEEDDLIVPEIREFSLRVERLLIGEFRDKLHASGIALVSLTPDSVSQ</sequence>
<evidence type="ECO:0000313" key="6">
    <source>
        <dbReference type="EMBL" id="TDG47160.1"/>
    </source>
</evidence>
<dbReference type="STRING" id="7232.A0A484BGJ8"/>
<dbReference type="InterPro" id="IPR017996">
    <property type="entry name" value="MRJP/yellow-related"/>
</dbReference>
<feature type="chain" id="PRO_5019714880" description="Bee-milk protein" evidence="5">
    <location>
        <begin position="25"/>
        <end position="449"/>
    </location>
</feature>
<dbReference type="EMBL" id="LSRL02000048">
    <property type="protein sequence ID" value="TDG47160.1"/>
    <property type="molecule type" value="Genomic_DNA"/>
</dbReference>
<dbReference type="OMA" id="MQNRVGC"/>
<accession>A0A484BGJ8</accession>
<keyword evidence="7" id="KW-1185">Reference proteome</keyword>
<evidence type="ECO:0000256" key="4">
    <source>
        <dbReference type="ARBA" id="ARBA00022729"/>
    </source>
</evidence>
<feature type="signal peptide" evidence="5">
    <location>
        <begin position="1"/>
        <end position="24"/>
    </location>
</feature>
<dbReference type="PANTHER" id="PTHR10009">
    <property type="entry name" value="PROTEIN YELLOW-RELATED"/>
    <property type="match status" value="1"/>
</dbReference>
<dbReference type="GO" id="GO:0005576">
    <property type="term" value="C:extracellular region"/>
    <property type="evidence" value="ECO:0007669"/>
    <property type="project" value="UniProtKB-SubCell"/>
</dbReference>
<comment type="caution">
    <text evidence="6">The sequence shown here is derived from an EMBL/GenBank/DDBJ whole genome shotgun (WGS) entry which is preliminary data.</text>
</comment>
<evidence type="ECO:0000256" key="1">
    <source>
        <dbReference type="ARBA" id="ARBA00004613"/>
    </source>
</evidence>
<comment type="subcellular location">
    <subcellularLocation>
        <location evidence="1">Secreted</location>
    </subcellularLocation>
</comment>
<dbReference type="Pfam" id="PF03022">
    <property type="entry name" value="MRJP"/>
    <property type="match status" value="1"/>
</dbReference>
<evidence type="ECO:0000256" key="2">
    <source>
        <dbReference type="ARBA" id="ARBA00009127"/>
    </source>
</evidence>
<evidence type="ECO:0000313" key="7">
    <source>
        <dbReference type="Proteomes" id="UP000295192"/>
    </source>
</evidence>
<dbReference type="Gene3D" id="2.120.10.30">
    <property type="entry name" value="TolB, C-terminal domain"/>
    <property type="match status" value="1"/>
</dbReference>
<evidence type="ECO:0000256" key="3">
    <source>
        <dbReference type="ARBA" id="ARBA00022525"/>
    </source>
</evidence>
<reference evidence="6 7" key="1">
    <citation type="journal article" date="2019" name="J. Hered.">
        <title>An Improved Genome Assembly for Drosophila navojoa, the Basal Species in the mojavensis Cluster.</title>
        <authorList>
            <person name="Vanderlinde T."/>
            <person name="Dupim E.G."/>
            <person name="Nazario-Yepiz N.O."/>
            <person name="Carvalho A.B."/>
        </authorList>
    </citation>
    <scope>NUCLEOTIDE SEQUENCE [LARGE SCALE GENOMIC DNA]</scope>
    <source>
        <strain evidence="6">Navoj_Jal97</strain>
        <tissue evidence="6">Whole organism</tissue>
    </source>
</reference>
<dbReference type="AlphaFoldDB" id="A0A484BGJ8"/>
<proteinExistence type="inferred from homology"/>
<protein>
    <recommendedName>
        <fullName evidence="8">Bee-milk protein</fullName>
    </recommendedName>
</protein>
<dbReference type="FunFam" id="2.120.10.30:FF:000053">
    <property type="entry name" value="protein yellow"/>
    <property type="match status" value="1"/>
</dbReference>
<organism evidence="6 7">
    <name type="scientific">Drosophila navojoa</name>
    <name type="common">Fruit fly</name>
    <dbReference type="NCBI Taxonomy" id="7232"/>
    <lineage>
        <taxon>Eukaryota</taxon>
        <taxon>Metazoa</taxon>
        <taxon>Ecdysozoa</taxon>
        <taxon>Arthropoda</taxon>
        <taxon>Hexapoda</taxon>
        <taxon>Insecta</taxon>
        <taxon>Pterygota</taxon>
        <taxon>Neoptera</taxon>
        <taxon>Endopterygota</taxon>
        <taxon>Diptera</taxon>
        <taxon>Brachycera</taxon>
        <taxon>Muscomorpha</taxon>
        <taxon>Ephydroidea</taxon>
        <taxon>Drosophilidae</taxon>
        <taxon>Drosophila</taxon>
    </lineage>
</organism>
<comment type="similarity">
    <text evidence="2">Belongs to the major royal jelly protein family.</text>
</comment>
<dbReference type="PANTHER" id="PTHR10009:SF8">
    <property type="entry name" value="IP19120P"/>
    <property type="match status" value="1"/>
</dbReference>
<dbReference type="InterPro" id="IPR011042">
    <property type="entry name" value="6-blade_b-propeller_TolB-like"/>
</dbReference>
<dbReference type="SUPFAM" id="SSF101898">
    <property type="entry name" value="NHL repeat"/>
    <property type="match status" value="1"/>
</dbReference>
<evidence type="ECO:0008006" key="8">
    <source>
        <dbReference type="Google" id="ProtNLM"/>
    </source>
</evidence>
<keyword evidence="3" id="KW-0964">Secreted</keyword>
<evidence type="ECO:0000256" key="5">
    <source>
        <dbReference type="SAM" id="SignalP"/>
    </source>
</evidence>
<gene>
    <name evidence="6" type="ORF">AWZ03_006425</name>
</gene>
<name>A0A484BGJ8_DRONA</name>